<sequence length="41" mass="4703">MSTTIFDPYSRRHNFRISVPNSGQDVELTEDVSSRCPFISL</sequence>
<evidence type="ECO:0000313" key="1">
    <source>
        <dbReference type="EMBL" id="OMP00881.1"/>
    </source>
</evidence>
<evidence type="ECO:0000313" key="2">
    <source>
        <dbReference type="Proteomes" id="UP000187203"/>
    </source>
</evidence>
<dbReference type="AlphaFoldDB" id="A0A1R3K1D5"/>
<comment type="caution">
    <text evidence="1">The sequence shown here is derived from an EMBL/GenBank/DDBJ whole genome shotgun (WGS) entry which is preliminary data.</text>
</comment>
<reference evidence="2" key="1">
    <citation type="submission" date="2013-09" db="EMBL/GenBank/DDBJ databases">
        <title>Corchorus olitorius genome sequencing.</title>
        <authorList>
            <person name="Alam M."/>
            <person name="Haque M.S."/>
            <person name="Islam M.S."/>
            <person name="Emdad E.M."/>
            <person name="Islam M.M."/>
            <person name="Ahmed B."/>
            <person name="Halim A."/>
            <person name="Hossen Q.M.M."/>
            <person name="Hossain M.Z."/>
            <person name="Ahmed R."/>
            <person name="Khan M.M."/>
            <person name="Islam R."/>
            <person name="Rashid M.M."/>
            <person name="Khan S.A."/>
            <person name="Rahman M.S."/>
            <person name="Alam M."/>
            <person name="Yahiya A.S."/>
            <person name="Khan M.S."/>
            <person name="Azam M.S."/>
            <person name="Haque T."/>
            <person name="Lashkar M.Z.H."/>
            <person name="Akhand A.I."/>
            <person name="Morshed G."/>
            <person name="Roy S."/>
            <person name="Uddin K.S."/>
            <person name="Rabeya T."/>
            <person name="Hossain A.S."/>
            <person name="Chowdhury A."/>
            <person name="Snigdha A.R."/>
            <person name="Mortoza M.S."/>
            <person name="Matin S.A."/>
            <person name="Hoque S.M.E."/>
            <person name="Islam M.K."/>
            <person name="Roy D.K."/>
            <person name="Haider R."/>
            <person name="Moosa M.M."/>
            <person name="Elias S.M."/>
            <person name="Hasan A.M."/>
            <person name="Jahan S."/>
            <person name="Shafiuddin M."/>
            <person name="Mahmood N."/>
            <person name="Shommy N.S."/>
        </authorList>
    </citation>
    <scope>NUCLEOTIDE SEQUENCE [LARGE SCALE GENOMIC DNA]</scope>
    <source>
        <strain evidence="2">cv. O-4</strain>
    </source>
</reference>
<gene>
    <name evidence="1" type="ORF">COLO4_12287</name>
</gene>
<dbReference type="Proteomes" id="UP000187203">
    <property type="component" value="Unassembled WGS sequence"/>
</dbReference>
<dbReference type="EMBL" id="AWUE01014896">
    <property type="protein sequence ID" value="OMP00881.1"/>
    <property type="molecule type" value="Genomic_DNA"/>
</dbReference>
<proteinExistence type="predicted"/>
<name>A0A1R3K1D5_9ROSI</name>
<organism evidence="1 2">
    <name type="scientific">Corchorus olitorius</name>
    <dbReference type="NCBI Taxonomy" id="93759"/>
    <lineage>
        <taxon>Eukaryota</taxon>
        <taxon>Viridiplantae</taxon>
        <taxon>Streptophyta</taxon>
        <taxon>Embryophyta</taxon>
        <taxon>Tracheophyta</taxon>
        <taxon>Spermatophyta</taxon>
        <taxon>Magnoliopsida</taxon>
        <taxon>eudicotyledons</taxon>
        <taxon>Gunneridae</taxon>
        <taxon>Pentapetalae</taxon>
        <taxon>rosids</taxon>
        <taxon>malvids</taxon>
        <taxon>Malvales</taxon>
        <taxon>Malvaceae</taxon>
        <taxon>Grewioideae</taxon>
        <taxon>Apeibeae</taxon>
        <taxon>Corchorus</taxon>
    </lineage>
</organism>
<keyword evidence="2" id="KW-1185">Reference proteome</keyword>
<protein>
    <submittedName>
        <fullName evidence="1">Uncharacterized protein</fullName>
    </submittedName>
</protein>
<accession>A0A1R3K1D5</accession>